<comment type="caution">
    <text evidence="1">The sequence shown here is derived from an EMBL/GenBank/DDBJ whole genome shotgun (WGS) entry which is preliminary data.</text>
</comment>
<evidence type="ECO:0000313" key="2">
    <source>
        <dbReference type="Proteomes" id="UP000299102"/>
    </source>
</evidence>
<gene>
    <name evidence="1" type="ORF">EVAR_100824_1</name>
</gene>
<keyword evidence="2" id="KW-1185">Reference proteome</keyword>
<dbReference type="Proteomes" id="UP000299102">
    <property type="component" value="Unassembled WGS sequence"/>
</dbReference>
<dbReference type="AlphaFoldDB" id="A0A4C2AHN2"/>
<evidence type="ECO:0000313" key="1">
    <source>
        <dbReference type="EMBL" id="GBP98365.1"/>
    </source>
</evidence>
<dbReference type="OrthoDB" id="5920040at2759"/>
<name>A0A4C2AHN2_EUMVA</name>
<accession>A0A4C2AHN2</accession>
<sequence length="83" mass="9946">MTLEEQKQQRANTKKSITRIKNQIEANEEGKGRIVVKFPFKESLIPWVFEKYGSKRFCIPKRRFVLDIVLNSQYVAFMKEYED</sequence>
<dbReference type="EMBL" id="BGZK01003127">
    <property type="protein sequence ID" value="GBP98365.1"/>
    <property type="molecule type" value="Genomic_DNA"/>
</dbReference>
<proteinExistence type="predicted"/>
<organism evidence="1 2">
    <name type="scientific">Eumeta variegata</name>
    <name type="common">Bagworm moth</name>
    <name type="synonym">Eumeta japonica</name>
    <dbReference type="NCBI Taxonomy" id="151549"/>
    <lineage>
        <taxon>Eukaryota</taxon>
        <taxon>Metazoa</taxon>
        <taxon>Ecdysozoa</taxon>
        <taxon>Arthropoda</taxon>
        <taxon>Hexapoda</taxon>
        <taxon>Insecta</taxon>
        <taxon>Pterygota</taxon>
        <taxon>Neoptera</taxon>
        <taxon>Endopterygota</taxon>
        <taxon>Lepidoptera</taxon>
        <taxon>Glossata</taxon>
        <taxon>Ditrysia</taxon>
        <taxon>Tineoidea</taxon>
        <taxon>Psychidae</taxon>
        <taxon>Oiketicinae</taxon>
        <taxon>Eumeta</taxon>
    </lineage>
</organism>
<protein>
    <submittedName>
        <fullName evidence="1">Uncharacterized protein</fullName>
    </submittedName>
</protein>
<reference evidence="1 2" key="1">
    <citation type="journal article" date="2019" name="Commun. Biol.">
        <title>The bagworm genome reveals a unique fibroin gene that provides high tensile strength.</title>
        <authorList>
            <person name="Kono N."/>
            <person name="Nakamura H."/>
            <person name="Ohtoshi R."/>
            <person name="Tomita M."/>
            <person name="Numata K."/>
            <person name="Arakawa K."/>
        </authorList>
    </citation>
    <scope>NUCLEOTIDE SEQUENCE [LARGE SCALE GENOMIC DNA]</scope>
</reference>